<organism evidence="1 2">
    <name type="scientific">Catharanthus roseus</name>
    <name type="common">Madagascar periwinkle</name>
    <name type="synonym">Vinca rosea</name>
    <dbReference type="NCBI Taxonomy" id="4058"/>
    <lineage>
        <taxon>Eukaryota</taxon>
        <taxon>Viridiplantae</taxon>
        <taxon>Streptophyta</taxon>
        <taxon>Embryophyta</taxon>
        <taxon>Tracheophyta</taxon>
        <taxon>Spermatophyta</taxon>
        <taxon>Magnoliopsida</taxon>
        <taxon>eudicotyledons</taxon>
        <taxon>Gunneridae</taxon>
        <taxon>Pentapetalae</taxon>
        <taxon>asterids</taxon>
        <taxon>lamiids</taxon>
        <taxon>Gentianales</taxon>
        <taxon>Apocynaceae</taxon>
        <taxon>Rauvolfioideae</taxon>
        <taxon>Vinceae</taxon>
        <taxon>Catharanthinae</taxon>
        <taxon>Catharanthus</taxon>
    </lineage>
</organism>
<accession>A0ACC0AUR8</accession>
<keyword evidence="2" id="KW-1185">Reference proteome</keyword>
<comment type="caution">
    <text evidence="1">The sequence shown here is derived from an EMBL/GenBank/DDBJ whole genome shotgun (WGS) entry which is preliminary data.</text>
</comment>
<evidence type="ECO:0000313" key="2">
    <source>
        <dbReference type="Proteomes" id="UP001060085"/>
    </source>
</evidence>
<sequence length="294" mass="33146">MDSEMRSLTNLLHQISTGPISKVREMRRLVKGVLNPILPEDPDVTLTSPPEVAVTKGQKKANSTKRDKSHWEHVSIAHRKIQKSSGSGSGTGFGSWSGSGSGSGSCGRGRPPRAPGNWKNVIGDENCGYRVVADFVFGDEHQWPKVRRQMLYELEHSKNVFVNLVGSDVRVNELVHRIHWPVDEPAPYQHWFKTPDSLYIIANAFNLCVILIAQLGSTTVLPLYSYSDSPGGTLVIGLLTEQQHFIHLQLNDMCLISPLHIQWIHHRTKRVSNYADSYQHRIAYWNARIARNRK</sequence>
<dbReference type="Proteomes" id="UP001060085">
    <property type="component" value="Linkage Group LG05"/>
</dbReference>
<gene>
    <name evidence="1" type="ORF">M9H77_24061</name>
</gene>
<reference evidence="2" key="1">
    <citation type="journal article" date="2023" name="Nat. Plants">
        <title>Single-cell RNA sequencing provides a high-resolution roadmap for understanding the multicellular compartmentation of specialized metabolism.</title>
        <authorList>
            <person name="Sun S."/>
            <person name="Shen X."/>
            <person name="Li Y."/>
            <person name="Li Y."/>
            <person name="Wang S."/>
            <person name="Li R."/>
            <person name="Zhang H."/>
            <person name="Shen G."/>
            <person name="Guo B."/>
            <person name="Wei J."/>
            <person name="Xu J."/>
            <person name="St-Pierre B."/>
            <person name="Chen S."/>
            <person name="Sun C."/>
        </authorList>
    </citation>
    <scope>NUCLEOTIDE SEQUENCE [LARGE SCALE GENOMIC DNA]</scope>
</reference>
<proteinExistence type="predicted"/>
<evidence type="ECO:0000313" key="1">
    <source>
        <dbReference type="EMBL" id="KAI5664738.1"/>
    </source>
</evidence>
<protein>
    <submittedName>
        <fullName evidence="1">Uncharacterized protein</fullName>
    </submittedName>
</protein>
<dbReference type="EMBL" id="CM044705">
    <property type="protein sequence ID" value="KAI5664738.1"/>
    <property type="molecule type" value="Genomic_DNA"/>
</dbReference>
<name>A0ACC0AUR8_CATRO</name>